<evidence type="ECO:0000259" key="2">
    <source>
        <dbReference type="PROSITE" id="PS50943"/>
    </source>
</evidence>
<reference evidence="3 4" key="1">
    <citation type="submission" date="2018-09" db="EMBL/GenBank/DDBJ databases">
        <title>A clostridial neurotoxin that targets Anopheles mosquitoes.</title>
        <authorList>
            <person name="Contreras E."/>
            <person name="Masuyer G."/>
            <person name="Qureshi N."/>
            <person name="Chawla S."/>
            <person name="Lim H.L."/>
            <person name="Chen J."/>
            <person name="Stenmark P."/>
            <person name="Gill S."/>
        </authorList>
    </citation>
    <scope>NUCLEOTIDE SEQUENCE [LARGE SCALE GENOMIC DNA]</scope>
    <source>
        <strain evidence="3 4">Cbm</strain>
    </source>
</reference>
<sequence>MSSNIGSKIKKIRKEKKLTQGQLANLIGKSTITIRKWESGERTPSLETIKQIAEVFDIPSFMLTDDHEITDFFSKTDKLNTDNNTDNLTKKLFALATGEKPLNSSFDDDLNNLDISIKKEESRLTMLSNLLSDIVEKDTNIYKISKAQLLAPLLSTFGFEFEFNYTTPVDSNNKNLSTVVIKSEKDNYMKVVSINEFLELTDNIYNYVENQINEFKNKY</sequence>
<dbReference type="GO" id="GO:0003677">
    <property type="term" value="F:DNA binding"/>
    <property type="evidence" value="ECO:0007669"/>
    <property type="project" value="UniProtKB-KW"/>
</dbReference>
<dbReference type="CDD" id="cd00093">
    <property type="entry name" value="HTH_XRE"/>
    <property type="match status" value="1"/>
</dbReference>
<dbReference type="SMART" id="SM00530">
    <property type="entry name" value="HTH_XRE"/>
    <property type="match status" value="1"/>
</dbReference>
<dbReference type="PROSITE" id="PS50943">
    <property type="entry name" value="HTH_CROC1"/>
    <property type="match status" value="1"/>
</dbReference>
<dbReference type="Gene3D" id="1.10.260.40">
    <property type="entry name" value="lambda repressor-like DNA-binding domains"/>
    <property type="match status" value="1"/>
</dbReference>
<evidence type="ECO:0000256" key="1">
    <source>
        <dbReference type="ARBA" id="ARBA00023125"/>
    </source>
</evidence>
<protein>
    <submittedName>
        <fullName evidence="3">XRE family transcriptional regulator</fullName>
    </submittedName>
</protein>
<dbReference type="EMBL" id="CP032452">
    <property type="protein sequence ID" value="QEZ68949.1"/>
    <property type="molecule type" value="Genomic_DNA"/>
</dbReference>
<dbReference type="InterPro" id="IPR001387">
    <property type="entry name" value="Cro/C1-type_HTH"/>
</dbReference>
<dbReference type="AlphaFoldDB" id="A0A5P3XF41"/>
<dbReference type="PANTHER" id="PTHR46558:SF11">
    <property type="entry name" value="HTH-TYPE TRANSCRIPTIONAL REGULATOR XRE"/>
    <property type="match status" value="1"/>
</dbReference>
<dbReference type="Proteomes" id="UP000326961">
    <property type="component" value="Chromosome"/>
</dbReference>
<dbReference type="RefSeq" id="WP_150886646.1">
    <property type="nucleotide sequence ID" value="NZ_CP032452.1"/>
</dbReference>
<evidence type="ECO:0000313" key="4">
    <source>
        <dbReference type="Proteomes" id="UP000326961"/>
    </source>
</evidence>
<keyword evidence="1" id="KW-0238">DNA-binding</keyword>
<feature type="domain" description="HTH cro/C1-type" evidence="2">
    <location>
        <begin position="9"/>
        <end position="62"/>
    </location>
</feature>
<organism evidence="3 4">
    <name type="scientific">Paraclostridium bifermentans</name>
    <name type="common">Clostridium bifermentans</name>
    <dbReference type="NCBI Taxonomy" id="1490"/>
    <lineage>
        <taxon>Bacteria</taxon>
        <taxon>Bacillati</taxon>
        <taxon>Bacillota</taxon>
        <taxon>Clostridia</taxon>
        <taxon>Peptostreptococcales</taxon>
        <taxon>Peptostreptococcaceae</taxon>
        <taxon>Paraclostridium</taxon>
    </lineage>
</organism>
<gene>
    <name evidence="3" type="ORF">D4A35_08385</name>
</gene>
<dbReference type="SUPFAM" id="SSF47413">
    <property type="entry name" value="lambda repressor-like DNA-binding domains"/>
    <property type="match status" value="1"/>
</dbReference>
<dbReference type="Pfam" id="PF01381">
    <property type="entry name" value="HTH_3"/>
    <property type="match status" value="1"/>
</dbReference>
<proteinExistence type="predicted"/>
<evidence type="ECO:0000313" key="3">
    <source>
        <dbReference type="EMBL" id="QEZ68949.1"/>
    </source>
</evidence>
<name>A0A5P3XF41_PARBF</name>
<accession>A0A5P3XF41</accession>
<dbReference type="InterPro" id="IPR010982">
    <property type="entry name" value="Lambda_DNA-bd_dom_sf"/>
</dbReference>
<dbReference type="PANTHER" id="PTHR46558">
    <property type="entry name" value="TRACRIPTIONAL REGULATORY PROTEIN-RELATED-RELATED"/>
    <property type="match status" value="1"/>
</dbReference>